<proteinExistence type="predicted"/>
<feature type="transmembrane region" description="Helical" evidence="6">
    <location>
        <begin position="56"/>
        <end position="76"/>
    </location>
</feature>
<dbReference type="InterPro" id="IPR050189">
    <property type="entry name" value="MFS_Efflux_Transporters"/>
</dbReference>
<gene>
    <name evidence="8" type="ORF">MNQ99_11560</name>
</gene>
<dbReference type="InterPro" id="IPR036259">
    <property type="entry name" value="MFS_trans_sf"/>
</dbReference>
<evidence type="ECO:0000256" key="3">
    <source>
        <dbReference type="ARBA" id="ARBA00022692"/>
    </source>
</evidence>
<sequence>MSVTLTSARPAAGTDRGIYTYIAVFSAVLYMVLLIAPVIAGKLIAQFGLMPTELGMLFSLELGAFSLATVPAYLWLNRLNLRTVTYVCAAIAIAGNLASGFLDSFALLIVARVITSLAAGSITVIILTLSGKTANPSRGFGVFVVFQLLMGAVILFAFPVLYADADVSAIYWTMAALTACCLPVVRMIDGDMLRRAPAEANVPAAADIAAAEKSPARAGSKVKFVIGLAAVLSFYIGLSGVWSFMAQISGGAGIDLSTSSLVLAIATIPGIAAPLVATFLGDSPKRKWFLLIGYLGLGGSVALLFGAPGLIRFALAALVFKFAWTFILPYLLASLSDIGGSHVMNSTNLMIGSGFAIGPVVSGMLIESSGGGFGGMLLLAVIAVLVSMGCAMAIQRPARS</sequence>
<dbReference type="PROSITE" id="PS50850">
    <property type="entry name" value="MFS"/>
    <property type="match status" value="1"/>
</dbReference>
<comment type="subcellular location">
    <subcellularLocation>
        <location evidence="1">Cell membrane</location>
        <topology evidence="1">Multi-pass membrane protein</topology>
    </subcellularLocation>
</comment>
<feature type="transmembrane region" description="Helical" evidence="6">
    <location>
        <begin position="224"/>
        <end position="248"/>
    </location>
</feature>
<dbReference type="InterPro" id="IPR011701">
    <property type="entry name" value="MFS"/>
</dbReference>
<keyword evidence="5 6" id="KW-0472">Membrane</keyword>
<organism evidence="8 9">
    <name type="scientific">Arthrobacter sulfonylureivorans</name>
    <dbReference type="NCBI Taxonomy" id="2486855"/>
    <lineage>
        <taxon>Bacteria</taxon>
        <taxon>Bacillati</taxon>
        <taxon>Actinomycetota</taxon>
        <taxon>Actinomycetes</taxon>
        <taxon>Micrococcales</taxon>
        <taxon>Micrococcaceae</taxon>
        <taxon>Arthrobacter</taxon>
    </lineage>
</organism>
<keyword evidence="9" id="KW-1185">Reference proteome</keyword>
<dbReference type="Proteomes" id="UP000829069">
    <property type="component" value="Chromosome"/>
</dbReference>
<evidence type="ECO:0000313" key="9">
    <source>
        <dbReference type="Proteomes" id="UP000829069"/>
    </source>
</evidence>
<feature type="transmembrane region" description="Helical" evidence="6">
    <location>
        <begin position="260"/>
        <end position="281"/>
    </location>
</feature>
<dbReference type="RefSeq" id="WP_241913047.1">
    <property type="nucleotide sequence ID" value="NZ_CP093326.1"/>
</dbReference>
<keyword evidence="2" id="KW-1003">Cell membrane</keyword>
<feature type="transmembrane region" description="Helical" evidence="6">
    <location>
        <begin position="347"/>
        <end position="366"/>
    </location>
</feature>
<accession>A0ABY3W3I3</accession>
<feature type="transmembrane region" description="Helical" evidence="6">
    <location>
        <begin position="288"/>
        <end position="307"/>
    </location>
</feature>
<feature type="transmembrane region" description="Helical" evidence="6">
    <location>
        <begin position="108"/>
        <end position="129"/>
    </location>
</feature>
<feature type="transmembrane region" description="Helical" evidence="6">
    <location>
        <begin position="141"/>
        <end position="163"/>
    </location>
</feature>
<dbReference type="SUPFAM" id="SSF103473">
    <property type="entry name" value="MFS general substrate transporter"/>
    <property type="match status" value="1"/>
</dbReference>
<feature type="transmembrane region" description="Helical" evidence="6">
    <location>
        <begin position="83"/>
        <end position="102"/>
    </location>
</feature>
<evidence type="ECO:0000256" key="2">
    <source>
        <dbReference type="ARBA" id="ARBA00022475"/>
    </source>
</evidence>
<dbReference type="PANTHER" id="PTHR43124:SF10">
    <property type="entry name" value="PURINE EFFLUX PUMP PBUE"/>
    <property type="match status" value="1"/>
</dbReference>
<feature type="transmembrane region" description="Helical" evidence="6">
    <location>
        <begin position="372"/>
        <end position="394"/>
    </location>
</feature>
<keyword evidence="4 6" id="KW-1133">Transmembrane helix</keyword>
<evidence type="ECO:0000256" key="6">
    <source>
        <dbReference type="SAM" id="Phobius"/>
    </source>
</evidence>
<keyword evidence="3 6" id="KW-0812">Transmembrane</keyword>
<name>A0ABY3W3I3_9MICC</name>
<dbReference type="Gene3D" id="1.20.1250.20">
    <property type="entry name" value="MFS general substrate transporter like domains"/>
    <property type="match status" value="2"/>
</dbReference>
<protein>
    <submittedName>
        <fullName evidence="8">MFS transporter</fullName>
    </submittedName>
</protein>
<reference evidence="8 9" key="1">
    <citation type="submission" date="2022-03" db="EMBL/GenBank/DDBJ databases">
        <title>Isotopic signatures of nitrous oxide derived from detoxification processes.</title>
        <authorList>
            <person name="Behrendt U."/>
            <person name="Buchen C."/>
            <person name="Well R."/>
            <person name="Ulrich A."/>
            <person name="Rohe L."/>
            <person name="Kolb S."/>
            <person name="Schloter M."/>
            <person name="Horn M.A."/>
            <person name="Augustin J."/>
        </authorList>
    </citation>
    <scope>NUCLEOTIDE SEQUENCE [LARGE SCALE GENOMIC DNA]</scope>
    <source>
        <strain evidence="8 9">S4-C24</strain>
    </source>
</reference>
<feature type="transmembrane region" description="Helical" evidence="6">
    <location>
        <begin position="21"/>
        <end position="44"/>
    </location>
</feature>
<dbReference type="Pfam" id="PF07690">
    <property type="entry name" value="MFS_1"/>
    <property type="match status" value="1"/>
</dbReference>
<feature type="transmembrane region" description="Helical" evidence="6">
    <location>
        <begin position="313"/>
        <end position="335"/>
    </location>
</feature>
<evidence type="ECO:0000256" key="1">
    <source>
        <dbReference type="ARBA" id="ARBA00004651"/>
    </source>
</evidence>
<evidence type="ECO:0000256" key="5">
    <source>
        <dbReference type="ARBA" id="ARBA00023136"/>
    </source>
</evidence>
<evidence type="ECO:0000313" key="8">
    <source>
        <dbReference type="EMBL" id="UNK44620.1"/>
    </source>
</evidence>
<evidence type="ECO:0000259" key="7">
    <source>
        <dbReference type="PROSITE" id="PS50850"/>
    </source>
</evidence>
<dbReference type="PANTHER" id="PTHR43124">
    <property type="entry name" value="PURINE EFFLUX PUMP PBUE"/>
    <property type="match status" value="1"/>
</dbReference>
<feature type="transmembrane region" description="Helical" evidence="6">
    <location>
        <begin position="169"/>
        <end position="188"/>
    </location>
</feature>
<feature type="domain" description="Major facilitator superfamily (MFS) profile" evidence="7">
    <location>
        <begin position="16"/>
        <end position="398"/>
    </location>
</feature>
<evidence type="ECO:0000256" key="4">
    <source>
        <dbReference type="ARBA" id="ARBA00022989"/>
    </source>
</evidence>
<dbReference type="EMBL" id="CP093326">
    <property type="protein sequence ID" value="UNK44620.1"/>
    <property type="molecule type" value="Genomic_DNA"/>
</dbReference>
<dbReference type="InterPro" id="IPR020846">
    <property type="entry name" value="MFS_dom"/>
</dbReference>